<dbReference type="InterPro" id="IPR036866">
    <property type="entry name" value="RibonucZ/Hydroxyglut_hydro"/>
</dbReference>
<evidence type="ECO:0000313" key="3">
    <source>
        <dbReference type="EMBL" id="KXU82012.1"/>
    </source>
</evidence>
<dbReference type="Proteomes" id="UP000078435">
    <property type="component" value="Unassembled WGS sequence"/>
</dbReference>
<reference evidence="3 4" key="1">
    <citation type="submission" date="2016-02" db="EMBL/GenBank/DDBJ databases">
        <title>Draft genome sequence of Aeromonas trota strain 1999lcr isolated from cerebrospinal fluid (CSF).</title>
        <authorList>
            <person name="Dallagassa C.B."/>
            <person name="Prediger K.C."/>
            <person name="Weiss V.A."/>
            <person name="Assis F.E."/>
            <person name="Baura V."/>
            <person name="Cruz L.M."/>
            <person name="Souza E.M."/>
            <person name="Pedrosa F.O."/>
            <person name="Fadel-Picheth C.M."/>
        </authorList>
    </citation>
    <scope>NUCLEOTIDE SEQUENCE [LARGE SCALE GENOMIC DNA]</scope>
    <source>
        <strain evidence="3 4">1999lcr</strain>
    </source>
</reference>
<organism evidence="3 4">
    <name type="scientific">Aeromonas enteropelogenes</name>
    <name type="common">Aeromonas trota</name>
    <dbReference type="NCBI Taxonomy" id="29489"/>
    <lineage>
        <taxon>Bacteria</taxon>
        <taxon>Pseudomonadati</taxon>
        <taxon>Pseudomonadota</taxon>
        <taxon>Gammaproteobacteria</taxon>
        <taxon>Aeromonadales</taxon>
        <taxon>Aeromonadaceae</taxon>
        <taxon>Aeromonas</taxon>
    </lineage>
</organism>
<keyword evidence="1" id="KW-0732">Signal</keyword>
<dbReference type="NCBIfam" id="NF040580">
    <property type="entry name" value="MBL_fold_Vmh"/>
    <property type="match status" value="1"/>
</dbReference>
<dbReference type="Gene3D" id="3.60.15.10">
    <property type="entry name" value="Ribonuclease Z/Hydroxyacylglutathione hydrolase-like"/>
    <property type="match status" value="1"/>
</dbReference>
<dbReference type="GO" id="GO:0016787">
    <property type="term" value="F:hydrolase activity"/>
    <property type="evidence" value="ECO:0007669"/>
    <property type="project" value="UniProtKB-KW"/>
</dbReference>
<feature type="domain" description="Metallo-beta-lactamase" evidence="2">
    <location>
        <begin position="39"/>
        <end position="221"/>
    </location>
</feature>
<protein>
    <submittedName>
        <fullName evidence="3">MBL fold metallo-hydrolase</fullName>
    </submittedName>
</protein>
<dbReference type="EMBL" id="JMGO02000002">
    <property type="protein sequence ID" value="KXU82012.1"/>
    <property type="molecule type" value="Genomic_DNA"/>
</dbReference>
<sequence>MSSTLIRNLTLATTLLSGAALAGPLSVTVYNPGEQGIFPVSSSLLAGDKEAILIDAQFDVENGQALVDLIKQSGKKLTTVYISGGDPDFYFGLEPIKAAFPDVKVLADQHVVDHINKTKDDKLAYWGPILGQGAPKSLTVPEVMTANHLTLEGQQIEVREMNTSNAYLWVPSIKTALGGVAVYGGVHVWMADSQTKAARTGWVEALNGLLALKPERVVPGHFLGAEPKGSDAVTFTRDYVQRFEQELAQVKHSGELVERLQKAYPALPVDDGLAIGAKVNTGEMKW</sequence>
<dbReference type="PANTHER" id="PTHR42951:SF14">
    <property type="entry name" value="METALLO-BETA-LACTAMASE SUPERFAMILY PROTEIN"/>
    <property type="match status" value="1"/>
</dbReference>
<gene>
    <name evidence="3" type="ORF">LCR_09005</name>
</gene>
<comment type="caution">
    <text evidence="3">The sequence shown here is derived from an EMBL/GenBank/DDBJ whole genome shotgun (WGS) entry which is preliminary data.</text>
</comment>
<proteinExistence type="predicted"/>
<dbReference type="SUPFAM" id="SSF56281">
    <property type="entry name" value="Metallo-hydrolase/oxidoreductase"/>
    <property type="match status" value="1"/>
</dbReference>
<keyword evidence="3" id="KW-0378">Hydrolase</keyword>
<dbReference type="OrthoDB" id="420651at2"/>
<feature type="chain" id="PRO_5008043178" evidence="1">
    <location>
        <begin position="23"/>
        <end position="286"/>
    </location>
</feature>
<dbReference type="PANTHER" id="PTHR42951">
    <property type="entry name" value="METALLO-BETA-LACTAMASE DOMAIN-CONTAINING"/>
    <property type="match status" value="1"/>
</dbReference>
<evidence type="ECO:0000256" key="1">
    <source>
        <dbReference type="SAM" id="SignalP"/>
    </source>
</evidence>
<name>A0A175VPT0_AEREN</name>
<dbReference type="CDD" id="cd07739">
    <property type="entry name" value="metallo-hydrolase-like_MBL-fold"/>
    <property type="match status" value="1"/>
</dbReference>
<dbReference type="AlphaFoldDB" id="A0A175VPT0"/>
<dbReference type="InterPro" id="IPR001279">
    <property type="entry name" value="Metallo-B-lactamas"/>
</dbReference>
<feature type="signal peptide" evidence="1">
    <location>
        <begin position="1"/>
        <end position="22"/>
    </location>
</feature>
<dbReference type="Pfam" id="PF00753">
    <property type="entry name" value="Lactamase_B"/>
    <property type="match status" value="1"/>
</dbReference>
<dbReference type="RefSeq" id="WP_026456062.1">
    <property type="nucleotide sequence ID" value="NZ_JMGO02000002.1"/>
</dbReference>
<dbReference type="STRING" id="29489.VL01_10525"/>
<evidence type="ECO:0000313" key="4">
    <source>
        <dbReference type="Proteomes" id="UP000078435"/>
    </source>
</evidence>
<accession>A0A175VPT0</accession>
<dbReference type="SMART" id="SM00849">
    <property type="entry name" value="Lactamase_B"/>
    <property type="match status" value="1"/>
</dbReference>
<evidence type="ECO:0000259" key="2">
    <source>
        <dbReference type="SMART" id="SM00849"/>
    </source>
</evidence>
<dbReference type="InterPro" id="IPR050855">
    <property type="entry name" value="NDM-1-like"/>
</dbReference>